<dbReference type="Proteomes" id="UP000219612">
    <property type="component" value="Unassembled WGS sequence"/>
</dbReference>
<dbReference type="RefSeq" id="WP_097326773.1">
    <property type="nucleotide sequence ID" value="NZ_OBDY01000024.1"/>
</dbReference>
<keyword evidence="1" id="KW-1133">Transmembrane helix</keyword>
<feature type="transmembrane region" description="Helical" evidence="1">
    <location>
        <begin position="12"/>
        <end position="34"/>
    </location>
</feature>
<dbReference type="EMBL" id="OBDY01000024">
    <property type="protein sequence ID" value="SNY62918.1"/>
    <property type="molecule type" value="Genomic_DNA"/>
</dbReference>
<gene>
    <name evidence="2" type="ORF">SAMN05421748_12486</name>
</gene>
<sequence length="75" mass="7899">MEATTFGEVAALVLRLGLLGILVAVLNAVALRVVRIDEVPGCARGRIRWWGAHNPALFLSSLVMTLFGLAGVIAA</sequence>
<dbReference type="OrthoDB" id="3394248at2"/>
<evidence type="ECO:0000256" key="1">
    <source>
        <dbReference type="SAM" id="Phobius"/>
    </source>
</evidence>
<name>A0A285JRN4_9ACTN</name>
<evidence type="ECO:0000313" key="2">
    <source>
        <dbReference type="EMBL" id="SNY62918.1"/>
    </source>
</evidence>
<keyword evidence="3" id="KW-1185">Reference proteome</keyword>
<evidence type="ECO:0000313" key="3">
    <source>
        <dbReference type="Proteomes" id="UP000219612"/>
    </source>
</evidence>
<keyword evidence="1" id="KW-0472">Membrane</keyword>
<feature type="transmembrane region" description="Helical" evidence="1">
    <location>
        <begin position="55"/>
        <end position="74"/>
    </location>
</feature>
<organism evidence="2 3">
    <name type="scientific">Paractinoplanes atraurantiacus</name>
    <dbReference type="NCBI Taxonomy" id="1036182"/>
    <lineage>
        <taxon>Bacteria</taxon>
        <taxon>Bacillati</taxon>
        <taxon>Actinomycetota</taxon>
        <taxon>Actinomycetes</taxon>
        <taxon>Micromonosporales</taxon>
        <taxon>Micromonosporaceae</taxon>
        <taxon>Paractinoplanes</taxon>
    </lineage>
</organism>
<protein>
    <submittedName>
        <fullName evidence="2">Uncharacterized protein</fullName>
    </submittedName>
</protein>
<proteinExistence type="predicted"/>
<keyword evidence="1" id="KW-0812">Transmembrane</keyword>
<accession>A0A285JRN4</accession>
<dbReference type="AlphaFoldDB" id="A0A285JRN4"/>
<reference evidence="2 3" key="1">
    <citation type="submission" date="2017-09" db="EMBL/GenBank/DDBJ databases">
        <authorList>
            <person name="Ehlers B."/>
            <person name="Leendertz F.H."/>
        </authorList>
    </citation>
    <scope>NUCLEOTIDE SEQUENCE [LARGE SCALE GENOMIC DNA]</scope>
    <source>
        <strain evidence="2 3">CGMCC 4.6857</strain>
    </source>
</reference>